<dbReference type="AlphaFoldDB" id="A0A645FNA5"/>
<dbReference type="AntiFam" id="ANF00103">
    <property type="entry name" value="Shadow ORF (opposite can)"/>
</dbReference>
<accession>A0A645FNA5</accession>
<evidence type="ECO:0000313" key="1">
    <source>
        <dbReference type="EMBL" id="MPN15905.1"/>
    </source>
</evidence>
<gene>
    <name evidence="1" type="ORF">SDC9_163241</name>
</gene>
<reference evidence="1" key="1">
    <citation type="submission" date="2019-08" db="EMBL/GenBank/DDBJ databases">
        <authorList>
            <person name="Kucharzyk K."/>
            <person name="Murdoch R.W."/>
            <person name="Higgins S."/>
            <person name="Loffler F."/>
        </authorList>
    </citation>
    <scope>NUCLEOTIDE SEQUENCE</scope>
</reference>
<organism evidence="1">
    <name type="scientific">bioreactor metagenome</name>
    <dbReference type="NCBI Taxonomy" id="1076179"/>
    <lineage>
        <taxon>unclassified sequences</taxon>
        <taxon>metagenomes</taxon>
        <taxon>ecological metagenomes</taxon>
    </lineage>
</organism>
<name>A0A645FNA5_9ZZZZ</name>
<comment type="caution">
    <text evidence="1">The sequence shown here is derived from an EMBL/GenBank/DDBJ whole genome shotgun (WGS) entry which is preliminary data.</text>
</comment>
<proteinExistence type="predicted"/>
<protein>
    <submittedName>
        <fullName evidence="1">Uncharacterized protein</fullName>
    </submittedName>
</protein>
<sequence length="109" mass="12236">MSADDDIRHSKCHNRVFDGCGYATRFRAERGDDITGVADNEKLSGILLSNEFWHQAAIGTGDEKRFRILAGCQAAKEFLALRENLFLEVEEALNDMLHSSVSFLCLSRL</sequence>
<dbReference type="EMBL" id="VSSQ01062782">
    <property type="protein sequence ID" value="MPN15905.1"/>
    <property type="molecule type" value="Genomic_DNA"/>
</dbReference>